<evidence type="ECO:0000259" key="1">
    <source>
        <dbReference type="Pfam" id="PF24096"/>
    </source>
</evidence>
<dbReference type="SUPFAM" id="SSF53474">
    <property type="entry name" value="alpha/beta-Hydrolases"/>
    <property type="match status" value="1"/>
</dbReference>
<dbReference type="Proteomes" id="UP000034491">
    <property type="component" value="Unassembled WGS sequence"/>
</dbReference>
<dbReference type="OrthoDB" id="275181at2"/>
<name>A0A0M2R8H4_9PROT</name>
<reference evidence="2 3" key="1">
    <citation type="submission" date="2015-03" db="EMBL/GenBank/DDBJ databases">
        <title>Genome sequence of Kiloniella sp. P1-1, isolated from the gut microflora of Pacific white shrimp, Penaeus vannamei.</title>
        <authorList>
            <person name="Shao Z."/>
            <person name="Wang L."/>
            <person name="Li X."/>
        </authorList>
    </citation>
    <scope>NUCLEOTIDE SEQUENCE [LARGE SCALE GENOMIC DNA]</scope>
    <source>
        <strain evidence="2 3">P1-1</strain>
    </source>
</reference>
<dbReference type="PANTHER" id="PTHR37946">
    <property type="entry name" value="SLL1969 PROTEIN"/>
    <property type="match status" value="1"/>
</dbReference>
<evidence type="ECO:0000313" key="2">
    <source>
        <dbReference type="EMBL" id="KKJ77981.1"/>
    </source>
</evidence>
<dbReference type="Pfam" id="PF24096">
    <property type="entry name" value="DUF7379"/>
    <property type="match status" value="1"/>
</dbReference>
<dbReference type="RefSeq" id="WP_046504330.1">
    <property type="nucleotide sequence ID" value="NZ_LANI01000003.1"/>
</dbReference>
<dbReference type="PANTHER" id="PTHR37946:SF1">
    <property type="entry name" value="SLL1969 PROTEIN"/>
    <property type="match status" value="1"/>
</dbReference>
<dbReference type="Gene3D" id="3.40.50.1820">
    <property type="entry name" value="alpha/beta hydrolase"/>
    <property type="match status" value="1"/>
</dbReference>
<feature type="domain" description="DUF7379" evidence="1">
    <location>
        <begin position="130"/>
        <end position="216"/>
    </location>
</feature>
<dbReference type="STRING" id="1549748.WH95_06120"/>
<dbReference type="AlphaFoldDB" id="A0A0M2R8H4"/>
<sequence>MIDNIEKYLRQGMEFATENLRTASGAPLNIQMPTLGGKQFWRDEFIYASWRIQFNLYSGHFRLLDPDDKRQAWGSFEDCFAVFEHYKVQKQITPPLHPETDGIHLLVMVHGITRSGDTFQKMKRVFADEGFEVAAITYPSTRAFIHEHADQLARILSRRNDIKMVSFITHSMGGLVVRQLLANLTSWKARINIGRLLMVAPPNQGSAIAEWVKQLALYKLIYGKSGQELVPDFVRKIPMPECETAIIAGGKSDGEGYNPFLPGDDDGVVSVAEARLLGCDQVLVLPGLHSSLCNKDTVVDATLNYFRSGRLFADNGEGIKG</sequence>
<dbReference type="EMBL" id="LANI01000003">
    <property type="protein sequence ID" value="KKJ77981.1"/>
    <property type="molecule type" value="Genomic_DNA"/>
</dbReference>
<dbReference type="InterPro" id="IPR029058">
    <property type="entry name" value="AB_hydrolase_fold"/>
</dbReference>
<organism evidence="2 3">
    <name type="scientific">Kiloniella litopenaei</name>
    <dbReference type="NCBI Taxonomy" id="1549748"/>
    <lineage>
        <taxon>Bacteria</taxon>
        <taxon>Pseudomonadati</taxon>
        <taxon>Pseudomonadota</taxon>
        <taxon>Alphaproteobacteria</taxon>
        <taxon>Rhodospirillales</taxon>
        <taxon>Kiloniellaceae</taxon>
        <taxon>Kiloniella</taxon>
    </lineage>
</organism>
<proteinExistence type="predicted"/>
<accession>A0A0M2R8H4</accession>
<keyword evidence="3" id="KW-1185">Reference proteome</keyword>
<evidence type="ECO:0000313" key="3">
    <source>
        <dbReference type="Proteomes" id="UP000034491"/>
    </source>
</evidence>
<comment type="caution">
    <text evidence="2">The sequence shown here is derived from an EMBL/GenBank/DDBJ whole genome shotgun (WGS) entry which is preliminary data.</text>
</comment>
<gene>
    <name evidence="2" type="ORF">WH95_06120</name>
</gene>
<protein>
    <recommendedName>
        <fullName evidence="1">DUF7379 domain-containing protein</fullName>
    </recommendedName>
</protein>
<dbReference type="InterPro" id="IPR055803">
    <property type="entry name" value="DUF7379"/>
</dbReference>